<dbReference type="EMBL" id="CP013611">
    <property type="protein sequence ID" value="ALU41919.1"/>
    <property type="molecule type" value="Genomic_DNA"/>
</dbReference>
<reference evidence="1 2" key="1">
    <citation type="submission" date="2015-12" db="EMBL/GenBank/DDBJ databases">
        <title>Complete genome sequence of Pseudoalteromonas rubra SCSIO 6842, harboring a conjugative plasmid.</title>
        <authorList>
            <person name="Li B."/>
            <person name="Wang X."/>
        </authorList>
    </citation>
    <scope>NUCLEOTIDE SEQUENCE [LARGE SCALE GENOMIC DNA]</scope>
    <source>
        <strain evidence="1 2">SCSIO 6842</strain>
    </source>
</reference>
<evidence type="ECO:0000313" key="1">
    <source>
        <dbReference type="EMBL" id="ALU41919.1"/>
    </source>
</evidence>
<evidence type="ECO:0000313" key="2">
    <source>
        <dbReference type="Proteomes" id="UP000069015"/>
    </source>
</evidence>
<organism evidence="1 2">
    <name type="scientific">Pseudoalteromonas rubra</name>
    <dbReference type="NCBI Taxonomy" id="43658"/>
    <lineage>
        <taxon>Bacteria</taxon>
        <taxon>Pseudomonadati</taxon>
        <taxon>Pseudomonadota</taxon>
        <taxon>Gammaproteobacteria</taxon>
        <taxon>Alteromonadales</taxon>
        <taxon>Pseudoalteromonadaceae</taxon>
        <taxon>Pseudoalteromonas</taxon>
    </lineage>
</organism>
<protein>
    <submittedName>
        <fullName evidence="1">Uncharacterized protein</fullName>
    </submittedName>
</protein>
<sequence length="119" mass="13700">MAISVKVHEAFFSGHFVLNDNLDERTMLHHLGKNDPEGVILDEVDGNVKGAFCVFLGQRLYECKQLTKVKLGVNFTQEFTNRFDRIARLYQGDDQPWDFKLLEYMTFPTVKIEEAEVAA</sequence>
<proteinExistence type="predicted"/>
<dbReference type="RefSeq" id="WP_058795367.1">
    <property type="nucleotide sequence ID" value="NZ_CP013611.1"/>
</dbReference>
<dbReference type="Proteomes" id="UP000069015">
    <property type="component" value="Chromosome 1"/>
</dbReference>
<accession>A0A0U3I244</accession>
<dbReference type="AlphaFoldDB" id="A0A0U3I244"/>
<dbReference type="KEGG" id="prr:AT705_02635"/>
<gene>
    <name evidence="1" type="ORF">AT705_02635</name>
</gene>
<name>A0A0U3I244_9GAMM</name>